<proteinExistence type="predicted"/>
<gene>
    <name evidence="1" type="ORF">ENR64_04365</name>
</gene>
<protein>
    <submittedName>
        <fullName evidence="1">Uncharacterized protein</fullName>
    </submittedName>
</protein>
<accession>A0A7C3PG82</accession>
<name>A0A7C3PG82_9CYAN</name>
<evidence type="ECO:0000313" key="1">
    <source>
        <dbReference type="EMBL" id="HFM96996.1"/>
    </source>
</evidence>
<organism evidence="1">
    <name type="scientific">Oscillatoriales cyanobacterium SpSt-418</name>
    <dbReference type="NCBI Taxonomy" id="2282169"/>
    <lineage>
        <taxon>Bacteria</taxon>
        <taxon>Bacillati</taxon>
        <taxon>Cyanobacteriota</taxon>
        <taxon>Cyanophyceae</taxon>
        <taxon>Oscillatoriophycideae</taxon>
        <taxon>Oscillatoriales</taxon>
    </lineage>
</organism>
<sequence>MKRISLSTLLGMTRRQPIGLAGAAAWLCVDGFDGSYGNSDRKSVGERPQVLLIHGINFRIRFILVRLFQGGRYWHSAIPT</sequence>
<comment type="caution">
    <text evidence="1">The sequence shown here is derived from an EMBL/GenBank/DDBJ whole genome shotgun (WGS) entry which is preliminary data.</text>
</comment>
<dbReference type="AlphaFoldDB" id="A0A7C3PG82"/>
<dbReference type="EMBL" id="DSRU01000049">
    <property type="protein sequence ID" value="HFM96996.1"/>
    <property type="molecule type" value="Genomic_DNA"/>
</dbReference>
<reference evidence="1" key="1">
    <citation type="journal article" date="2020" name="mSystems">
        <title>Genome- and Community-Level Interaction Insights into Carbon Utilization and Element Cycling Functions of Hydrothermarchaeota in Hydrothermal Sediment.</title>
        <authorList>
            <person name="Zhou Z."/>
            <person name="Liu Y."/>
            <person name="Xu W."/>
            <person name="Pan J."/>
            <person name="Luo Z.H."/>
            <person name="Li M."/>
        </authorList>
    </citation>
    <scope>NUCLEOTIDE SEQUENCE [LARGE SCALE GENOMIC DNA]</scope>
    <source>
        <strain evidence="1">SpSt-418</strain>
    </source>
</reference>